<protein>
    <submittedName>
        <fullName evidence="2">Uncharacterized protein</fullName>
    </submittedName>
</protein>
<accession>A0A562U986</accession>
<comment type="caution">
    <text evidence="2">The sequence shown here is derived from an EMBL/GenBank/DDBJ whole genome shotgun (WGS) entry which is preliminary data.</text>
</comment>
<reference evidence="2 3" key="1">
    <citation type="submission" date="2019-07" db="EMBL/GenBank/DDBJ databases">
        <title>Genomic Encyclopedia of Archaeal and Bacterial Type Strains, Phase II (KMG-II): from individual species to whole genera.</title>
        <authorList>
            <person name="Goeker M."/>
        </authorList>
    </citation>
    <scope>NUCLEOTIDE SEQUENCE [LARGE SCALE GENOMIC DNA]</scope>
    <source>
        <strain evidence="2 3">ATCC BAA-1854</strain>
    </source>
</reference>
<sequence>MKKIQTKEGSTVEKHSQAQDSRKHNELKTDYPLSEKDEIKQAEEKMRKSSKKEKK</sequence>
<feature type="compositionally biased region" description="Basic and acidic residues" evidence="1">
    <location>
        <begin position="10"/>
        <end position="47"/>
    </location>
</feature>
<dbReference type="Proteomes" id="UP000317010">
    <property type="component" value="Unassembled WGS sequence"/>
</dbReference>
<evidence type="ECO:0000313" key="2">
    <source>
        <dbReference type="EMBL" id="TWJ02356.1"/>
    </source>
</evidence>
<keyword evidence="3" id="KW-1185">Reference proteome</keyword>
<evidence type="ECO:0000313" key="3">
    <source>
        <dbReference type="Proteomes" id="UP000317010"/>
    </source>
</evidence>
<organism evidence="2 3">
    <name type="scientific">Mucilaginibacter frigoritolerans</name>
    <dbReference type="NCBI Taxonomy" id="652788"/>
    <lineage>
        <taxon>Bacteria</taxon>
        <taxon>Pseudomonadati</taxon>
        <taxon>Bacteroidota</taxon>
        <taxon>Sphingobacteriia</taxon>
        <taxon>Sphingobacteriales</taxon>
        <taxon>Sphingobacteriaceae</taxon>
        <taxon>Mucilaginibacter</taxon>
    </lineage>
</organism>
<gene>
    <name evidence="2" type="ORF">JN11_01328</name>
</gene>
<proteinExistence type="predicted"/>
<dbReference type="RefSeq" id="WP_170227699.1">
    <property type="nucleotide sequence ID" value="NZ_VLLI01000003.1"/>
</dbReference>
<name>A0A562U986_9SPHI</name>
<evidence type="ECO:0000256" key="1">
    <source>
        <dbReference type="SAM" id="MobiDB-lite"/>
    </source>
</evidence>
<feature type="region of interest" description="Disordered" evidence="1">
    <location>
        <begin position="1"/>
        <end position="55"/>
    </location>
</feature>
<dbReference type="EMBL" id="VLLI01000003">
    <property type="protein sequence ID" value="TWJ02356.1"/>
    <property type="molecule type" value="Genomic_DNA"/>
</dbReference>
<dbReference type="AlphaFoldDB" id="A0A562U986"/>